<feature type="region of interest" description="Disordered" evidence="2">
    <location>
        <begin position="1"/>
        <end position="21"/>
    </location>
</feature>
<dbReference type="EMBL" id="CP108164">
    <property type="protein sequence ID" value="WTQ79779.1"/>
    <property type="molecule type" value="Genomic_DNA"/>
</dbReference>
<dbReference type="RefSeq" id="WP_268691888.1">
    <property type="nucleotide sequence ID" value="NZ_CP108164.1"/>
</dbReference>
<name>A0ABZ1KKJ3_STRAH</name>
<dbReference type="PANTHER" id="PTHR12526:SF600">
    <property type="entry name" value="GLYCOSYL TRANSFERASE GROUP 1"/>
    <property type="match status" value="1"/>
</dbReference>
<evidence type="ECO:0000313" key="4">
    <source>
        <dbReference type="Proteomes" id="UP001622557"/>
    </source>
</evidence>
<sequence>MRTERTAPTERAEGPVTGTGPDGIVVIVDQCIPRPDQDSGSVRLSRVIDQLRELRRPVLFCPLDGQAPEPYATRLREQGVALLRDPAQQRRFLREQGHRIALALLCRPQPAIQLLGDLRDHAPHCRVVYDTVDVHFRRLARQADLSAREGRADRFTLRAQAEATRALELLLVRESDTTLVVSDEERRLLTSLVPEADVRVLSNIHSRVGTGAPPAPGARVLFVGHYLHAPNVDAAQWLAREIMPLVRREVPEATLDLVGSAAPEAVTALAGQGVVVHGWVEDLAPLYARARVAVAPLRYGAGVKGKVGQALEYGVPVAGTSIAFEGMGLVHDRHVLAGDTARDLAGHIVRLVRDDELCARLTRAAAGQLAARFGPAHARAVLDDLLSPRATPPRADRPAVRI</sequence>
<dbReference type="Gene3D" id="3.40.50.2000">
    <property type="entry name" value="Glycogen Phosphorylase B"/>
    <property type="match status" value="1"/>
</dbReference>
<dbReference type="CDD" id="cd03801">
    <property type="entry name" value="GT4_PimA-like"/>
    <property type="match status" value="1"/>
</dbReference>
<evidence type="ECO:0000256" key="2">
    <source>
        <dbReference type="SAM" id="MobiDB-lite"/>
    </source>
</evidence>
<feature type="compositionally biased region" description="Basic and acidic residues" evidence="2">
    <location>
        <begin position="1"/>
        <end position="13"/>
    </location>
</feature>
<dbReference type="SUPFAM" id="SSF53756">
    <property type="entry name" value="UDP-Glycosyltransferase/glycogen phosphorylase"/>
    <property type="match status" value="1"/>
</dbReference>
<dbReference type="GeneID" id="97279843"/>
<protein>
    <recommendedName>
        <fullName evidence="1">D-inositol 3-phosphate glycosyltransferase</fullName>
    </recommendedName>
</protein>
<evidence type="ECO:0000256" key="1">
    <source>
        <dbReference type="ARBA" id="ARBA00021292"/>
    </source>
</evidence>
<dbReference type="PANTHER" id="PTHR12526">
    <property type="entry name" value="GLYCOSYLTRANSFERASE"/>
    <property type="match status" value="1"/>
</dbReference>
<dbReference type="Proteomes" id="UP001622557">
    <property type="component" value="Chromosome"/>
</dbReference>
<gene>
    <name evidence="3" type="ORF">OG350_05435</name>
</gene>
<dbReference type="Pfam" id="PF13692">
    <property type="entry name" value="Glyco_trans_1_4"/>
    <property type="match status" value="1"/>
</dbReference>
<reference evidence="3 4" key="1">
    <citation type="submission" date="2022-10" db="EMBL/GenBank/DDBJ databases">
        <title>The complete genomes of actinobacterial strains from the NBC collection.</title>
        <authorList>
            <person name="Joergensen T.S."/>
            <person name="Alvarez Arevalo M."/>
            <person name="Sterndorff E.B."/>
            <person name="Faurdal D."/>
            <person name="Vuksanovic O."/>
            <person name="Mourched A.-S."/>
            <person name="Charusanti P."/>
            <person name="Shaw S."/>
            <person name="Blin K."/>
            <person name="Weber T."/>
        </authorList>
    </citation>
    <scope>NUCLEOTIDE SEQUENCE [LARGE SCALE GENOMIC DNA]</scope>
    <source>
        <strain evidence="3 4">NBC_00156</strain>
    </source>
</reference>
<proteinExistence type="predicted"/>
<keyword evidence="4" id="KW-1185">Reference proteome</keyword>
<evidence type="ECO:0000313" key="3">
    <source>
        <dbReference type="EMBL" id="WTQ79779.1"/>
    </source>
</evidence>
<accession>A0ABZ1KKJ3</accession>
<organism evidence="3 4">
    <name type="scientific">Streptomyces achromogenes</name>
    <dbReference type="NCBI Taxonomy" id="67255"/>
    <lineage>
        <taxon>Bacteria</taxon>
        <taxon>Bacillati</taxon>
        <taxon>Actinomycetota</taxon>
        <taxon>Actinomycetes</taxon>
        <taxon>Kitasatosporales</taxon>
        <taxon>Streptomycetaceae</taxon>
        <taxon>Streptomyces</taxon>
    </lineage>
</organism>